<dbReference type="Proteomes" id="UP001210126">
    <property type="component" value="Unassembled WGS sequence"/>
</dbReference>
<gene>
    <name evidence="2" type="ORF">PN599_05830</name>
</gene>
<keyword evidence="1" id="KW-0732">Signal</keyword>
<evidence type="ECO:0000256" key="1">
    <source>
        <dbReference type="SAM" id="SignalP"/>
    </source>
</evidence>
<sequence>MKRILSVLICLLCTFYAESQTIDGLGVIRLGMTISDFQQSFPDAKNEKDFNDNLTKTFVLNEYIPAKGYSLTELYLSFYNDSLYAMYTIMPTNIKEALTIKYGEPQITHERTPKEYVNGLGNTIIKEDQSFNLKWDTGNPDIICYYNDQVKHDSRGKANRYISFGIENQKIFQTIKSLLEQKKQKQDDIQKQEKLKTLEGL</sequence>
<accession>A0AB35JAC5</accession>
<evidence type="ECO:0000313" key="2">
    <source>
        <dbReference type="EMBL" id="MDB9004515.1"/>
    </source>
</evidence>
<organism evidence="2 3">
    <name type="scientific">Parabacteroides distasonis</name>
    <dbReference type="NCBI Taxonomy" id="823"/>
    <lineage>
        <taxon>Bacteria</taxon>
        <taxon>Pseudomonadati</taxon>
        <taxon>Bacteroidota</taxon>
        <taxon>Bacteroidia</taxon>
        <taxon>Bacteroidales</taxon>
        <taxon>Tannerellaceae</taxon>
        <taxon>Parabacteroides</taxon>
    </lineage>
</organism>
<evidence type="ECO:0000313" key="3">
    <source>
        <dbReference type="Proteomes" id="UP001210126"/>
    </source>
</evidence>
<dbReference type="AlphaFoldDB" id="A0AB35JAC5"/>
<comment type="caution">
    <text evidence="2">The sequence shown here is derived from an EMBL/GenBank/DDBJ whole genome shotgun (WGS) entry which is preliminary data.</text>
</comment>
<reference evidence="2" key="1">
    <citation type="submission" date="2023-01" db="EMBL/GenBank/DDBJ databases">
        <title>Human gut microbiome strain richness.</title>
        <authorList>
            <person name="Chen-Liaw A."/>
        </authorList>
    </citation>
    <scope>NUCLEOTIDE SEQUENCE</scope>
    <source>
        <strain evidence="2">RTP21484st1_E5_RTP21484_190118</strain>
    </source>
</reference>
<evidence type="ECO:0008006" key="4">
    <source>
        <dbReference type="Google" id="ProtNLM"/>
    </source>
</evidence>
<proteinExistence type="predicted"/>
<feature type="chain" id="PRO_5044220339" description="DUF4136 domain-containing protein" evidence="1">
    <location>
        <begin position="20"/>
        <end position="201"/>
    </location>
</feature>
<name>A0AB35JAC5_PARDI</name>
<protein>
    <recommendedName>
        <fullName evidence="4">DUF4136 domain-containing protein</fullName>
    </recommendedName>
</protein>
<feature type="signal peptide" evidence="1">
    <location>
        <begin position="1"/>
        <end position="19"/>
    </location>
</feature>
<dbReference type="RefSeq" id="WP_270228878.1">
    <property type="nucleotide sequence ID" value="NZ_CAXTLT010000004.1"/>
</dbReference>
<dbReference type="EMBL" id="JAQMPJ010000003">
    <property type="protein sequence ID" value="MDB9004515.1"/>
    <property type="molecule type" value="Genomic_DNA"/>
</dbReference>